<keyword evidence="2" id="KW-0472">Membrane</keyword>
<gene>
    <name evidence="3" type="ORF">NA57DRAFT_75912</name>
</gene>
<dbReference type="EMBL" id="ML978126">
    <property type="protein sequence ID" value="KAF2098675.1"/>
    <property type="molecule type" value="Genomic_DNA"/>
</dbReference>
<protein>
    <recommendedName>
        <fullName evidence="5">Inner membrane assembly complex subunit 17</fullName>
    </recommendedName>
</protein>
<keyword evidence="4" id="KW-1185">Reference proteome</keyword>
<evidence type="ECO:0000313" key="4">
    <source>
        <dbReference type="Proteomes" id="UP000799772"/>
    </source>
</evidence>
<name>A0A9P4IBS9_9PEZI</name>
<keyword evidence="2" id="KW-1133">Transmembrane helix</keyword>
<comment type="caution">
    <text evidence="3">The sequence shown here is derived from an EMBL/GenBank/DDBJ whole genome shotgun (WGS) entry which is preliminary data.</text>
</comment>
<reference evidence="3" key="1">
    <citation type="journal article" date="2020" name="Stud. Mycol.">
        <title>101 Dothideomycetes genomes: a test case for predicting lifestyles and emergence of pathogens.</title>
        <authorList>
            <person name="Haridas S."/>
            <person name="Albert R."/>
            <person name="Binder M."/>
            <person name="Bloem J."/>
            <person name="Labutti K."/>
            <person name="Salamov A."/>
            <person name="Andreopoulos B."/>
            <person name="Baker S."/>
            <person name="Barry K."/>
            <person name="Bills G."/>
            <person name="Bluhm B."/>
            <person name="Cannon C."/>
            <person name="Castanera R."/>
            <person name="Culley D."/>
            <person name="Daum C."/>
            <person name="Ezra D."/>
            <person name="Gonzalez J."/>
            <person name="Henrissat B."/>
            <person name="Kuo A."/>
            <person name="Liang C."/>
            <person name="Lipzen A."/>
            <person name="Lutzoni F."/>
            <person name="Magnuson J."/>
            <person name="Mondo S."/>
            <person name="Nolan M."/>
            <person name="Ohm R."/>
            <person name="Pangilinan J."/>
            <person name="Park H.-J."/>
            <person name="Ramirez L."/>
            <person name="Alfaro M."/>
            <person name="Sun H."/>
            <person name="Tritt A."/>
            <person name="Yoshinaga Y."/>
            <person name="Zwiers L.-H."/>
            <person name="Turgeon B."/>
            <person name="Goodwin S."/>
            <person name="Spatafora J."/>
            <person name="Crous P."/>
            <person name="Grigoriev I."/>
        </authorList>
    </citation>
    <scope>NUCLEOTIDE SEQUENCE</scope>
    <source>
        <strain evidence="3">CBS 133067</strain>
    </source>
</reference>
<evidence type="ECO:0000256" key="2">
    <source>
        <dbReference type="SAM" id="Phobius"/>
    </source>
</evidence>
<feature type="transmembrane region" description="Helical" evidence="2">
    <location>
        <begin position="74"/>
        <end position="92"/>
    </location>
</feature>
<feature type="compositionally biased region" description="Polar residues" evidence="1">
    <location>
        <begin position="16"/>
        <end position="34"/>
    </location>
</feature>
<evidence type="ECO:0008006" key="5">
    <source>
        <dbReference type="Google" id="ProtNLM"/>
    </source>
</evidence>
<dbReference type="OrthoDB" id="2120024at2759"/>
<keyword evidence="2" id="KW-0812">Transmembrane</keyword>
<accession>A0A9P4IBS9</accession>
<organism evidence="3 4">
    <name type="scientific">Rhizodiscina lignyota</name>
    <dbReference type="NCBI Taxonomy" id="1504668"/>
    <lineage>
        <taxon>Eukaryota</taxon>
        <taxon>Fungi</taxon>
        <taxon>Dikarya</taxon>
        <taxon>Ascomycota</taxon>
        <taxon>Pezizomycotina</taxon>
        <taxon>Dothideomycetes</taxon>
        <taxon>Pleosporomycetidae</taxon>
        <taxon>Aulographales</taxon>
        <taxon>Rhizodiscinaceae</taxon>
        <taxon>Rhizodiscina</taxon>
    </lineage>
</organism>
<evidence type="ECO:0000313" key="3">
    <source>
        <dbReference type="EMBL" id="KAF2098675.1"/>
    </source>
</evidence>
<feature type="region of interest" description="Disordered" evidence="1">
    <location>
        <begin position="16"/>
        <end position="63"/>
    </location>
</feature>
<evidence type="ECO:0000256" key="1">
    <source>
        <dbReference type="SAM" id="MobiDB-lite"/>
    </source>
</evidence>
<dbReference type="AlphaFoldDB" id="A0A9P4IBS9"/>
<dbReference type="Proteomes" id="UP000799772">
    <property type="component" value="Unassembled WGS sequence"/>
</dbReference>
<proteinExistence type="predicted"/>
<sequence>MLRRIHANVSPPQLLRTSMQFPTYRQARLNSTPSYQPPNPPQKAATPNSSEESDPRGSAAKPHRAFYSNFGKPLFKTFLMALFTYQVLYWGWLKLESIEMKRDKDAEVKSLEDEVKGLLKSKTEKS</sequence>